<dbReference type="EMBL" id="KJ872494">
    <property type="protein sequence ID" value="AIL56413.1"/>
    <property type="molecule type" value="Genomic_RNA"/>
</dbReference>
<accession>A0A077EX28</accession>
<organism evidence="1">
    <name type="scientific">Pineapple mealybug wilt-associated virus 1</name>
    <dbReference type="NCBI Taxonomy" id="180903"/>
    <lineage>
        <taxon>Viruses</taxon>
        <taxon>Riboviria</taxon>
        <taxon>Orthornavirae</taxon>
        <taxon>Kitrinoviricota</taxon>
        <taxon>Alsuviricetes</taxon>
        <taxon>Martellivirales</taxon>
        <taxon>Closteroviridae</taxon>
        <taxon>Ampelovirus</taxon>
        <taxon>Ampelovirus unananas</taxon>
    </lineage>
</organism>
<protein>
    <submittedName>
        <fullName evidence="1">Uncharacterized protein</fullName>
    </submittedName>
</protein>
<sequence length="210" mass="23884">MERNILVSKDKNLLNANEEEIFYKVKYSLFMRAKEGNECSFFYDKLNVFSDSSRRRYAELFSFLDSLGNVVATNNETFLNFLDGLSVDDYMLRRYGGRGKRELSEGEKRAPYLTIPVPALETLWGVIEESGKKLHKVHCVGFVRNRGSSCDELYDFDRSFAVFDYGEGFEVVYGGSVDSSNVALKGKLKILKEAEEKTGLEKVVGILSEI</sequence>
<evidence type="ECO:0000313" key="1">
    <source>
        <dbReference type="EMBL" id="AIL56413.1"/>
    </source>
</evidence>
<reference evidence="1" key="1">
    <citation type="submission" date="2014-05" db="EMBL/GenBank/DDBJ databases">
        <title>Complete genomic sequence of a Pineapple mealybug wilt-associated virus-1 from Hainan Island, China.</title>
        <authorList>
            <person name="Yu N."/>
            <person name="Luo Z."/>
            <person name="Li X."/>
            <person name="Fan H."/>
            <person name="Liu Z."/>
            <person name="He F."/>
        </authorList>
    </citation>
    <scope>NUCLEOTIDE SEQUENCE</scope>
    <source>
        <strain evidence="1">Hainan</strain>
    </source>
</reference>
<name>A0A077EX28_9CLOS</name>
<proteinExistence type="predicted"/>